<evidence type="ECO:0000256" key="4">
    <source>
        <dbReference type="ARBA" id="ARBA00023163"/>
    </source>
</evidence>
<feature type="region of interest" description="Disordered" evidence="6">
    <location>
        <begin position="252"/>
        <end position="296"/>
    </location>
</feature>
<proteinExistence type="predicted"/>
<dbReference type="Proteomes" id="UP001338125">
    <property type="component" value="Unassembled WGS sequence"/>
</dbReference>
<sequence>MSLRRPNLIRWTPFMAESMEILEKSPEAAPTDKYFCHLVWTHRLAEEVGAQFSLDDTSSAVNISDARTQYALRALERDLDKYVASVPKNLMQPTLQLSFNVVNLYMHEMALHSDTAEQWRPPFNTEALKDSLVGSEPLSAAHINALSACLTAIDGVFDTFLSMDVLSIRCLPVFNFMRVAYGVVILIKMYFSASSPGSEMGKVINKNNMRVEYYLEALLEKFRATAADNKCRPAAKFLVVLAMMRSWFFKQGKGEGKESTPARHSATPDEGSASNQIRTQTQQPQPQQQSQPHQLQPNTPLQLLSEVATGRDSNNPRHIFNSLAGTGRQPHQPFFHDSVSTDTASGSTPSNHPSLAHLQGPSPTSASGSTSGAADFDSVLAPTFSSWIGTQTMPTDLDMTGMLNLDFEGLGFPLLKLKTCMRIVLELS</sequence>
<keyword evidence="5" id="KW-0539">Nucleus</keyword>
<evidence type="ECO:0000256" key="3">
    <source>
        <dbReference type="ARBA" id="ARBA00023125"/>
    </source>
</evidence>
<keyword evidence="8" id="KW-1185">Reference proteome</keyword>
<feature type="compositionally biased region" description="Polar residues" evidence="6">
    <location>
        <begin position="338"/>
        <end position="353"/>
    </location>
</feature>
<keyword evidence="2" id="KW-0805">Transcription regulation</keyword>
<dbReference type="PANTHER" id="PTHR31845:SF39">
    <property type="entry name" value="TRANSCRIPTION FACTOR PBCR-RELATED"/>
    <property type="match status" value="1"/>
</dbReference>
<organism evidence="7 8">
    <name type="scientific">Cladobotryum mycophilum</name>
    <dbReference type="NCBI Taxonomy" id="491253"/>
    <lineage>
        <taxon>Eukaryota</taxon>
        <taxon>Fungi</taxon>
        <taxon>Dikarya</taxon>
        <taxon>Ascomycota</taxon>
        <taxon>Pezizomycotina</taxon>
        <taxon>Sordariomycetes</taxon>
        <taxon>Hypocreomycetidae</taxon>
        <taxon>Hypocreales</taxon>
        <taxon>Hypocreaceae</taxon>
        <taxon>Cladobotryum</taxon>
    </lineage>
</organism>
<feature type="region of interest" description="Disordered" evidence="6">
    <location>
        <begin position="311"/>
        <end position="373"/>
    </location>
</feature>
<reference evidence="7 8" key="1">
    <citation type="submission" date="2024-01" db="EMBL/GenBank/DDBJ databases">
        <title>Complete genome of Cladobotryum mycophilum ATHUM6906.</title>
        <authorList>
            <person name="Christinaki A.C."/>
            <person name="Myridakis A.I."/>
            <person name="Kouvelis V.N."/>
        </authorList>
    </citation>
    <scope>NUCLEOTIDE SEQUENCE [LARGE SCALE GENOMIC DNA]</scope>
    <source>
        <strain evidence="7 8">ATHUM6906</strain>
    </source>
</reference>
<feature type="compositionally biased region" description="Basic and acidic residues" evidence="6">
    <location>
        <begin position="252"/>
        <end position="261"/>
    </location>
</feature>
<name>A0ABR0SFI1_9HYPO</name>
<evidence type="ECO:0000313" key="8">
    <source>
        <dbReference type="Proteomes" id="UP001338125"/>
    </source>
</evidence>
<dbReference type="PANTHER" id="PTHR31845">
    <property type="entry name" value="FINGER DOMAIN PROTEIN, PUTATIVE-RELATED"/>
    <property type="match status" value="1"/>
</dbReference>
<evidence type="ECO:0000256" key="2">
    <source>
        <dbReference type="ARBA" id="ARBA00023015"/>
    </source>
</evidence>
<accession>A0ABR0SFI1</accession>
<keyword evidence="3" id="KW-0238">DNA-binding</keyword>
<protein>
    <submittedName>
        <fullName evidence="7">Transcription factor pbcR-like protein</fullName>
    </submittedName>
</protein>
<keyword evidence="4" id="KW-0804">Transcription</keyword>
<dbReference type="InterPro" id="IPR051089">
    <property type="entry name" value="prtT"/>
</dbReference>
<comment type="caution">
    <text evidence="7">The sequence shown here is derived from an EMBL/GenBank/DDBJ whole genome shotgun (WGS) entry which is preliminary data.</text>
</comment>
<evidence type="ECO:0000313" key="7">
    <source>
        <dbReference type="EMBL" id="KAK5990923.1"/>
    </source>
</evidence>
<evidence type="ECO:0000256" key="5">
    <source>
        <dbReference type="ARBA" id="ARBA00023242"/>
    </source>
</evidence>
<comment type="subcellular location">
    <subcellularLocation>
        <location evidence="1">Nucleus</location>
    </subcellularLocation>
</comment>
<evidence type="ECO:0000256" key="6">
    <source>
        <dbReference type="SAM" id="MobiDB-lite"/>
    </source>
</evidence>
<dbReference type="EMBL" id="JAVFKD010000014">
    <property type="protein sequence ID" value="KAK5990923.1"/>
    <property type="molecule type" value="Genomic_DNA"/>
</dbReference>
<gene>
    <name evidence="7" type="ORF">PT974_09198</name>
</gene>
<feature type="compositionally biased region" description="Low complexity" evidence="6">
    <location>
        <begin position="360"/>
        <end position="373"/>
    </location>
</feature>
<feature type="compositionally biased region" description="Low complexity" evidence="6">
    <location>
        <begin position="280"/>
        <end position="296"/>
    </location>
</feature>
<evidence type="ECO:0000256" key="1">
    <source>
        <dbReference type="ARBA" id="ARBA00004123"/>
    </source>
</evidence>